<gene>
    <name evidence="1" type="ORF">BD311DRAFT_109487</name>
</gene>
<organism evidence="1">
    <name type="scientific">Dichomitus squalens</name>
    <dbReference type="NCBI Taxonomy" id="114155"/>
    <lineage>
        <taxon>Eukaryota</taxon>
        <taxon>Fungi</taxon>
        <taxon>Dikarya</taxon>
        <taxon>Basidiomycota</taxon>
        <taxon>Agaricomycotina</taxon>
        <taxon>Agaricomycetes</taxon>
        <taxon>Polyporales</taxon>
        <taxon>Polyporaceae</taxon>
        <taxon>Dichomitus</taxon>
    </lineage>
</organism>
<sequence length="71" mass="8233">MHPRAMVSRRVPRCSSPYYALLQLSGPHSEYIQFTKTRRTQFPVFVPEPAAGCQVRRPDFLKGRVSVWLDI</sequence>
<dbReference type="Proteomes" id="UP000292957">
    <property type="component" value="Unassembled WGS sequence"/>
</dbReference>
<accession>A0A4Q9MB72</accession>
<dbReference type="AlphaFoldDB" id="A0A4Q9MB72"/>
<name>A0A4Q9MB72_9APHY</name>
<reference evidence="1" key="1">
    <citation type="submission" date="2019-01" db="EMBL/GenBank/DDBJ databases">
        <title>Draft genome sequences of three monokaryotic isolates of the white-rot basidiomycete fungus Dichomitus squalens.</title>
        <authorList>
            <consortium name="DOE Joint Genome Institute"/>
            <person name="Lopez S.C."/>
            <person name="Andreopoulos B."/>
            <person name="Pangilinan J."/>
            <person name="Lipzen A."/>
            <person name="Riley R."/>
            <person name="Ahrendt S."/>
            <person name="Ng V."/>
            <person name="Barry K."/>
            <person name="Daum C."/>
            <person name="Grigoriev I.V."/>
            <person name="Hilden K.S."/>
            <person name="Makela M.R."/>
            <person name="de Vries R.P."/>
        </authorList>
    </citation>
    <scope>NUCLEOTIDE SEQUENCE [LARGE SCALE GENOMIC DNA]</scope>
    <source>
        <strain evidence="1">OM18370.1</strain>
    </source>
</reference>
<dbReference type="EMBL" id="ML143519">
    <property type="protein sequence ID" value="TBU22986.1"/>
    <property type="molecule type" value="Genomic_DNA"/>
</dbReference>
<proteinExistence type="predicted"/>
<evidence type="ECO:0000313" key="1">
    <source>
        <dbReference type="EMBL" id="TBU22986.1"/>
    </source>
</evidence>
<protein>
    <submittedName>
        <fullName evidence="1">Uncharacterized protein</fullName>
    </submittedName>
</protein>